<keyword evidence="2" id="KW-0732">Signal</keyword>
<name>A0ABY3D5Z2_9PSED</name>
<dbReference type="PANTHER" id="PTHR44688">
    <property type="entry name" value="DNA-BINDING TRANSCRIPTIONAL ACTIVATOR DEVR_DOSR"/>
    <property type="match status" value="1"/>
</dbReference>
<dbReference type="Pfam" id="PF00196">
    <property type="entry name" value="GerE"/>
    <property type="match status" value="1"/>
</dbReference>
<comment type="similarity">
    <text evidence="1">Belongs to the leucine-binding protein family.</text>
</comment>
<dbReference type="EMBL" id="QWEF01000001">
    <property type="protein sequence ID" value="TRZ60984.1"/>
    <property type="molecule type" value="Genomic_DNA"/>
</dbReference>
<keyword evidence="3" id="KW-0805">Transcription regulation</keyword>
<dbReference type="PANTHER" id="PTHR44688:SF16">
    <property type="entry name" value="DNA-BINDING TRANSCRIPTIONAL ACTIVATOR DEVR_DOSR"/>
    <property type="match status" value="1"/>
</dbReference>
<dbReference type="Pfam" id="PF13458">
    <property type="entry name" value="Peripla_BP_6"/>
    <property type="match status" value="1"/>
</dbReference>
<dbReference type="InterPro" id="IPR016032">
    <property type="entry name" value="Sig_transdc_resp-reg_C-effctor"/>
</dbReference>
<evidence type="ECO:0000256" key="4">
    <source>
        <dbReference type="ARBA" id="ARBA00023125"/>
    </source>
</evidence>
<reference evidence="7 8" key="1">
    <citation type="journal article" date="2019" name="Biocontrol Sci. Technol.">
        <title>Pseudomonas putida strain B2017 produced as technical grade active ingredient controls fungal and bacterial crop diseases.</title>
        <authorList>
            <person name="Oliver C."/>
            <person name="Hernandez I."/>
            <person name="Caminal M."/>
            <person name="Lara J.M."/>
            <person name="Fernandez C."/>
        </authorList>
    </citation>
    <scope>NUCLEOTIDE SEQUENCE [LARGE SCALE GENOMIC DNA]</scope>
    <source>
        <strain evidence="7 8">B2017</strain>
    </source>
</reference>
<evidence type="ECO:0000313" key="8">
    <source>
        <dbReference type="Proteomes" id="UP001165882"/>
    </source>
</evidence>
<evidence type="ECO:0000313" key="7">
    <source>
        <dbReference type="EMBL" id="TRZ60984.1"/>
    </source>
</evidence>
<dbReference type="SUPFAM" id="SSF46894">
    <property type="entry name" value="C-terminal effector domain of the bipartite response regulators"/>
    <property type="match status" value="1"/>
</dbReference>
<feature type="domain" description="HTH luxR-type" evidence="6">
    <location>
        <begin position="50"/>
        <end position="115"/>
    </location>
</feature>
<dbReference type="PROSITE" id="PS00622">
    <property type="entry name" value="HTH_LUXR_1"/>
    <property type="match status" value="1"/>
</dbReference>
<dbReference type="Proteomes" id="UP001165882">
    <property type="component" value="Unassembled WGS sequence"/>
</dbReference>
<gene>
    <name evidence="7" type="ORF">DZA28_13985</name>
</gene>
<dbReference type="InterPro" id="IPR000792">
    <property type="entry name" value="Tscrpt_reg_LuxR_C"/>
</dbReference>
<evidence type="ECO:0000259" key="6">
    <source>
        <dbReference type="PROSITE" id="PS50043"/>
    </source>
</evidence>
<dbReference type="CDD" id="cd06268">
    <property type="entry name" value="PBP1_ABC_transporter_LIVBP-like"/>
    <property type="match status" value="1"/>
</dbReference>
<dbReference type="InterPro" id="IPR028081">
    <property type="entry name" value="Leu-bd"/>
</dbReference>
<accession>A0ABY3D5Z2</accession>
<organism evidence="7 8">
    <name type="scientific">Pseudomonas alloputida</name>
    <dbReference type="NCBI Taxonomy" id="1940621"/>
    <lineage>
        <taxon>Bacteria</taxon>
        <taxon>Pseudomonadati</taxon>
        <taxon>Pseudomonadota</taxon>
        <taxon>Gammaproteobacteria</taxon>
        <taxon>Pseudomonadales</taxon>
        <taxon>Pseudomonadaceae</taxon>
        <taxon>Pseudomonas</taxon>
    </lineage>
</organism>
<dbReference type="InterPro" id="IPR028082">
    <property type="entry name" value="Peripla_BP_I"/>
</dbReference>
<dbReference type="SUPFAM" id="SSF53822">
    <property type="entry name" value="Periplasmic binding protein-like I"/>
    <property type="match status" value="1"/>
</dbReference>
<keyword evidence="5" id="KW-0804">Transcription</keyword>
<keyword evidence="4" id="KW-0238">DNA-binding</keyword>
<dbReference type="PROSITE" id="PS50043">
    <property type="entry name" value="HTH_LUXR_2"/>
    <property type="match status" value="1"/>
</dbReference>
<dbReference type="InterPro" id="IPR036388">
    <property type="entry name" value="WH-like_DNA-bd_sf"/>
</dbReference>
<evidence type="ECO:0000256" key="3">
    <source>
        <dbReference type="ARBA" id="ARBA00023015"/>
    </source>
</evidence>
<sequence length="545" mass="60006">MIQLARALLLSGKDAVRCIWVAEDSTWQAVKIERCDAYTTVPTAEVSLQKLEPTAGISLRELDVLTLLAAGLSNEVVAQRLGRSPRTVAKHVEHLFEKLRVWTRAGLASFAVDQGLLRFPTPGGCQGLALSSAVLEGLIDELDSQKVIPPVRLQRRPLYIGIPYSAEGRGSADSQEMLNGAQLAIEEINSRGGVLGRELALVTSSCDPSDTRSMSQALEQLVNCEVDGITSAYTHPQALLSDLLSDYGAPLLHSLTMECAVEPVRQEPLRLGNLFQVNASDITYGVGLARFLKQIIAEKLWAPSNRKIVIVQPFWPGLNLGLSALESRLGEQGWDVEVMSDLAAHPVNWDLVVTQLHVRQPSVVVLASYFIEDGISFQRAFSQSPLRALVYMLYSPSVPAYGLELGALGNDVVWATSAGVYPDQMGVRFRQKYFERFNQASGLSQAGLGYDRVQMLANSWARVGNARRFSQVRDDLRHRVHRGVTGACYLDNPGQVGLSFPDDTLDLSMSHAHLIYQVQNGQQNILAPSPYAVAHFRTPWWFDRC</sequence>
<protein>
    <recommendedName>
        <fullName evidence="6">HTH luxR-type domain-containing protein</fullName>
    </recommendedName>
</protein>
<dbReference type="CDD" id="cd06170">
    <property type="entry name" value="LuxR_C_like"/>
    <property type="match status" value="1"/>
</dbReference>
<dbReference type="Gene3D" id="1.10.10.10">
    <property type="entry name" value="Winged helix-like DNA-binding domain superfamily/Winged helix DNA-binding domain"/>
    <property type="match status" value="1"/>
</dbReference>
<evidence type="ECO:0000256" key="5">
    <source>
        <dbReference type="ARBA" id="ARBA00023163"/>
    </source>
</evidence>
<dbReference type="Gene3D" id="3.40.50.2300">
    <property type="match status" value="2"/>
</dbReference>
<dbReference type="SMART" id="SM00421">
    <property type="entry name" value="HTH_LUXR"/>
    <property type="match status" value="1"/>
</dbReference>
<evidence type="ECO:0000256" key="1">
    <source>
        <dbReference type="ARBA" id="ARBA00010062"/>
    </source>
</evidence>
<proteinExistence type="inferred from homology"/>
<dbReference type="PRINTS" id="PR00038">
    <property type="entry name" value="HTHLUXR"/>
</dbReference>
<keyword evidence="8" id="KW-1185">Reference proteome</keyword>
<comment type="caution">
    <text evidence="7">The sequence shown here is derived from an EMBL/GenBank/DDBJ whole genome shotgun (WGS) entry which is preliminary data.</text>
</comment>
<evidence type="ECO:0000256" key="2">
    <source>
        <dbReference type="ARBA" id="ARBA00022729"/>
    </source>
</evidence>